<dbReference type="SUPFAM" id="SSF88946">
    <property type="entry name" value="Sigma2 domain of RNA polymerase sigma factors"/>
    <property type="match status" value="1"/>
</dbReference>
<dbReference type="InterPro" id="IPR007627">
    <property type="entry name" value="RNA_pol_sigma70_r2"/>
</dbReference>
<accession>A0ABS0C9Q6</accession>
<comment type="caution">
    <text evidence="2">The sequence shown here is derived from an EMBL/GenBank/DDBJ whole genome shotgun (WGS) entry which is preliminary data.</text>
</comment>
<dbReference type="PANTHER" id="PTHR30173">
    <property type="entry name" value="SIGMA 19 FACTOR"/>
    <property type="match status" value="1"/>
</dbReference>
<dbReference type="EMBL" id="JADLRE010000013">
    <property type="protein sequence ID" value="MBF6227108.1"/>
    <property type="molecule type" value="Genomic_DNA"/>
</dbReference>
<dbReference type="Pfam" id="PF04542">
    <property type="entry name" value="Sigma70_r2"/>
    <property type="match status" value="1"/>
</dbReference>
<evidence type="ECO:0000313" key="2">
    <source>
        <dbReference type="EMBL" id="MBF6227108.1"/>
    </source>
</evidence>
<organism evidence="2 3">
    <name type="scientific">Nocardia abscessus</name>
    <dbReference type="NCBI Taxonomy" id="120957"/>
    <lineage>
        <taxon>Bacteria</taxon>
        <taxon>Bacillati</taxon>
        <taxon>Actinomycetota</taxon>
        <taxon>Actinomycetes</taxon>
        <taxon>Mycobacteriales</taxon>
        <taxon>Nocardiaceae</taxon>
        <taxon>Nocardia</taxon>
    </lineage>
</organism>
<keyword evidence="3" id="KW-1185">Reference proteome</keyword>
<dbReference type="Proteomes" id="UP000807309">
    <property type="component" value="Unassembled WGS sequence"/>
</dbReference>
<reference evidence="2 3" key="1">
    <citation type="submission" date="2020-10" db="EMBL/GenBank/DDBJ databases">
        <title>Identification of Nocardia species via Next-generation sequencing and recognition of intraspecies genetic diversity.</title>
        <authorList>
            <person name="Li P."/>
            <person name="Li P."/>
            <person name="Lu B."/>
        </authorList>
    </citation>
    <scope>NUCLEOTIDE SEQUENCE [LARGE SCALE GENOMIC DNA]</scope>
    <source>
        <strain evidence="2 3">N-11</strain>
    </source>
</reference>
<gene>
    <name evidence="2" type="ORF">IU470_18605</name>
</gene>
<dbReference type="Gene3D" id="1.10.1740.10">
    <property type="match status" value="1"/>
</dbReference>
<sequence length="77" mass="8644">MAERTGEQDPLLEYRRLLFATAYRMLGTVTDAEDVLQDAWLKWNDTDRSTVRRPEAYLVGTVPGGISAHRSSTCAGR</sequence>
<dbReference type="PANTHER" id="PTHR30173:SF36">
    <property type="entry name" value="ECF RNA POLYMERASE SIGMA FACTOR SIGJ"/>
    <property type="match status" value="1"/>
</dbReference>
<dbReference type="InterPro" id="IPR013325">
    <property type="entry name" value="RNA_pol_sigma_r2"/>
</dbReference>
<feature type="domain" description="RNA polymerase sigma-70 region 2" evidence="1">
    <location>
        <begin position="13"/>
        <end position="62"/>
    </location>
</feature>
<evidence type="ECO:0000313" key="3">
    <source>
        <dbReference type="Proteomes" id="UP000807309"/>
    </source>
</evidence>
<dbReference type="RefSeq" id="WP_195034139.1">
    <property type="nucleotide sequence ID" value="NZ_JADLRE010000013.1"/>
</dbReference>
<dbReference type="InterPro" id="IPR052704">
    <property type="entry name" value="ECF_Sigma-70_Domain"/>
</dbReference>
<evidence type="ECO:0000259" key="1">
    <source>
        <dbReference type="Pfam" id="PF04542"/>
    </source>
</evidence>
<protein>
    <recommendedName>
        <fullName evidence="1">RNA polymerase sigma-70 region 2 domain-containing protein</fullName>
    </recommendedName>
</protein>
<proteinExistence type="predicted"/>
<name>A0ABS0C9Q6_9NOCA</name>